<evidence type="ECO:0000256" key="2">
    <source>
        <dbReference type="ARBA" id="ARBA00022737"/>
    </source>
</evidence>
<dbReference type="InterPro" id="IPR011936">
    <property type="entry name" value="Myxo_disulph_rpt"/>
</dbReference>
<dbReference type="Pfam" id="PF13948">
    <property type="entry name" value="DUF4215"/>
    <property type="match status" value="1"/>
</dbReference>
<name>A0A8S1RSX2_9CILI</name>
<evidence type="ECO:0000313" key="5">
    <source>
        <dbReference type="Proteomes" id="UP000692954"/>
    </source>
</evidence>
<evidence type="ECO:0000256" key="1">
    <source>
        <dbReference type="ARBA" id="ARBA00022729"/>
    </source>
</evidence>
<reference evidence="4" key="1">
    <citation type="submission" date="2021-01" db="EMBL/GenBank/DDBJ databases">
        <authorList>
            <consortium name="Genoscope - CEA"/>
            <person name="William W."/>
        </authorList>
    </citation>
    <scope>NUCLEOTIDE SEQUENCE</scope>
</reference>
<gene>
    <name evidence="4" type="ORF">PSON_ATCC_30995.1.T2880005</name>
</gene>
<dbReference type="AlphaFoldDB" id="A0A8S1RSX2"/>
<evidence type="ECO:0000256" key="3">
    <source>
        <dbReference type="ARBA" id="ARBA00023157"/>
    </source>
</evidence>
<proteinExistence type="predicted"/>
<protein>
    <submittedName>
        <fullName evidence="4">Uncharacterized protein</fullName>
    </submittedName>
</protein>
<comment type="caution">
    <text evidence="4">The sequence shown here is derived from an EMBL/GenBank/DDBJ whole genome shotgun (WGS) entry which is preliminary data.</text>
</comment>
<organism evidence="4 5">
    <name type="scientific">Paramecium sonneborni</name>
    <dbReference type="NCBI Taxonomy" id="65129"/>
    <lineage>
        <taxon>Eukaryota</taxon>
        <taxon>Sar</taxon>
        <taxon>Alveolata</taxon>
        <taxon>Ciliophora</taxon>
        <taxon>Intramacronucleata</taxon>
        <taxon>Oligohymenophorea</taxon>
        <taxon>Peniculida</taxon>
        <taxon>Parameciidae</taxon>
        <taxon>Paramecium</taxon>
    </lineage>
</organism>
<accession>A0A8S1RSX2</accession>
<dbReference type="OrthoDB" id="27819at2759"/>
<sequence length="220" mass="25411">MQTCTVCYYGQCLKCNDGFTLEINICISICGDGLVNKQEEECDNPNEQGCDNCQIQKGYLCSGQKYSICKTCGMYCEDCQNINKFDLKCNDCMPGYYPVLDKCLRCENNCITCKDQSNLCTSCYRNDCELCESFPGYYTDFQNKVCITQFGDGIIVQEREIVTMEIKKMEMVVILNVEKRIVGFVIWNNPIHAIQKLHFLQNIYNKYMDINLFNCVFLIK</sequence>
<evidence type="ECO:0000313" key="4">
    <source>
        <dbReference type="EMBL" id="CAD8130423.1"/>
    </source>
</evidence>
<keyword evidence="1" id="KW-0732">Signal</keyword>
<keyword evidence="5" id="KW-1185">Reference proteome</keyword>
<dbReference type="EMBL" id="CAJJDN010000288">
    <property type="protein sequence ID" value="CAD8130423.1"/>
    <property type="molecule type" value="Genomic_DNA"/>
</dbReference>
<keyword evidence="3" id="KW-1015">Disulfide bond</keyword>
<keyword evidence="2" id="KW-0677">Repeat</keyword>
<dbReference type="Proteomes" id="UP000692954">
    <property type="component" value="Unassembled WGS sequence"/>
</dbReference>